<sequence length="1678" mass="189252">MDALIQLAHLSEEDLMSLSEKVAENLAIAFDSVTHEAAEAKERLKQIEESHIERLQEECARLRSDLDSTGTSLTTFREALSKEEIKCLELTKERDELNKKLTDCMSVSGELELVIKNLENDKEGLNELLNKKISECEQLSAELRELQEEVSSTRRIKSDALTQLEEAKTEKALLASEKYLDLESELASRKVELEKSQSSVAKLEDLVKRLTESNEDHIEKLKILDAQRRLTDLYKDQATEAEKKCEEMQKAVAEMQEMLNQGHEHVIKLQNEKAAFVETLVAEKEKLASQNAMLTNELKVANEIVDKFRIQGLSEEELRQLNPAVATTIASLKRGRSLTQIYSDYVQVVEERDLLKLDNGRLTEHIREMISQLEEKGPLLRSQQEAFYKSKERIAELESQLETALANAKEQHEMANDHSRRSGYYQRQNLRLKQSCKDLSTQVKTLLYELETARGTVIKLTDQGALDAFPDSSTDDTDSRKLLELCSSNNSAAASVIDCNLVTYRSLAELQTQNARLLLVARDLATQLEDHESKEDVLASRVSEITAKVEVLSGEVQVARLAASEARSEAQFAARQRDAFKALLQKHAIPLPDSAIAEGSTPCKRGPSDATSIDNASLLVHPDTSGVIDVSSVSTLDRTNATTSGGNDSQSAVKLEESLCSLHSELKQYREDKAKSDEVYTETIEKLRKEGSEARILNQKLAAQLDFTHEKFRTLEANVANYKEEISILREMNARYTTSAAASDEALTALREQSACTSDRLAAAEVECRQLTRQLEHARANETRLTQELESAQKLAVTHEQLMRQLQSIQNNLEHREEMERMQASRRIAALETELADLRKSSEEKLEKMDALNMTLQSELSHARQALRSAEEEACQLRTAIATSKTGPGTPTSSTDGSSPNARAKPSDQLAHAVGDQTSASAETSTCPENQPSLAQFREVERECSFLRVSLEAVRKQFAEYQQLGSEMEAHIASLTREREELEHAHAAEVEDKNQRMHFSLFFLMALLRTHRLPIKHDALALSSLECELLNMQLMLEKSERQDLVQANARLTDESQAALTKLRADLVAAQAALKDAEARRETALKVEESSRSEVASHQRTAQEAREKYEVELRLHSQDVQLLMEARKRAEEARSEVEGLRTALETAKACAEQSEERSKEQLKLWEEERARFTKRIADADEEVNRLQEQILKLTEQTVNLRKLMERSSDESFPSEELGAQIKASEDFTHVLEYLRRQKSIAEAAEEAANAEVSRLHLRVHSLESRIADLQAQLSEERRESEIRAETSSQHASLMSQIEQVSVLSESNRLLRQERESIRNAAAQAEEQLVALRAEMEPLRIQCKELEDMREILAAEKRSLAEERDRWKERCTRLVETSKRMDPEEYKQACNARDQLQARLLATEEAKASLERESESRIAALEHQMGELSSSLSKLEAERLALATKTASLDEQCRNQQEELSRKQVNIVKLREIGRKYRQESDELRRQLSTTQEKEKSMKTAEEAMVALRADLLNTQANLHLEQEQSTLLRQEINHLEQLLGQAESLPELAAITTDSPQSLIGDDLPPPHQASATYDHLNRLLSLLLAELSRLRSQAEAQSERLLRMQLIESQLTKTKRQCVELKAQLASAMAVPSEPTPVSTLVTSSVSSVATTSASFLRKPAYYSTIQRLPISSVLYFS</sequence>
<accession>A0A0R3U556</accession>
<comment type="subcellular location">
    <subcellularLocation>
        <location evidence="1">Nucleus</location>
    </subcellularLocation>
</comment>
<evidence type="ECO:0000256" key="1">
    <source>
        <dbReference type="ARBA" id="ARBA00004123"/>
    </source>
</evidence>
<feature type="coiled-coil region" evidence="6">
    <location>
        <begin position="761"/>
        <end position="873"/>
    </location>
</feature>
<evidence type="ECO:0000313" key="10">
    <source>
        <dbReference type="EMBL" id="VDD75825.1"/>
    </source>
</evidence>
<gene>
    <name evidence="10" type="ORF">MCOS_LOCUS1828</name>
</gene>
<dbReference type="PANTHER" id="PTHR18898:SF2">
    <property type="entry name" value="NUCLEOPROTEIN TPR"/>
    <property type="match status" value="1"/>
</dbReference>
<dbReference type="GO" id="GO:0034399">
    <property type="term" value="C:nuclear periphery"/>
    <property type="evidence" value="ECO:0007669"/>
    <property type="project" value="UniProtKB-ARBA"/>
</dbReference>
<evidence type="ECO:0000256" key="3">
    <source>
        <dbReference type="ARBA" id="ARBA00019789"/>
    </source>
</evidence>
<feature type="coiled-coil region" evidence="6">
    <location>
        <begin position="30"/>
        <end position="304"/>
    </location>
</feature>
<dbReference type="GO" id="GO:1901673">
    <property type="term" value="P:regulation of mitotic spindle assembly"/>
    <property type="evidence" value="ECO:0007669"/>
    <property type="project" value="TreeGrafter"/>
</dbReference>
<evidence type="ECO:0000256" key="7">
    <source>
        <dbReference type="SAM" id="MobiDB-lite"/>
    </source>
</evidence>
<evidence type="ECO:0000256" key="4">
    <source>
        <dbReference type="ARBA" id="ARBA00023054"/>
    </source>
</evidence>
<evidence type="ECO:0000259" key="8">
    <source>
        <dbReference type="Pfam" id="PF07926"/>
    </source>
</evidence>
<dbReference type="GO" id="GO:0005643">
    <property type="term" value="C:nuclear pore"/>
    <property type="evidence" value="ECO:0007669"/>
    <property type="project" value="TreeGrafter"/>
</dbReference>
<evidence type="ECO:0000313" key="11">
    <source>
        <dbReference type="Proteomes" id="UP000267029"/>
    </source>
</evidence>
<feature type="coiled-coil region" evidence="6">
    <location>
        <begin position="1302"/>
        <end position="1516"/>
    </location>
</feature>
<feature type="coiled-coil region" evidence="6">
    <location>
        <begin position="1022"/>
        <end position="1086"/>
    </location>
</feature>
<keyword evidence="11" id="KW-1185">Reference proteome</keyword>
<name>A0A0R3U556_MESCO</name>
<keyword evidence="4 6" id="KW-0175">Coiled coil</keyword>
<proteinExistence type="inferred from homology"/>
<dbReference type="STRING" id="53468.A0A0R3U556"/>
<dbReference type="PANTHER" id="PTHR18898">
    <property type="entry name" value="NUCLEOPROTEIN TPR-RELATED"/>
    <property type="match status" value="1"/>
</dbReference>
<evidence type="ECO:0000256" key="6">
    <source>
        <dbReference type="SAM" id="Coils"/>
    </source>
</evidence>
<comment type="similarity">
    <text evidence="2">Belongs to the TPR family.</text>
</comment>
<feature type="domain" description="NUA/TPR/MLP1-2-like" evidence="9">
    <location>
        <begin position="418"/>
        <end position="532"/>
    </location>
</feature>
<evidence type="ECO:0000256" key="5">
    <source>
        <dbReference type="ARBA" id="ARBA00023242"/>
    </source>
</evidence>
<dbReference type="InterPro" id="IPR057974">
    <property type="entry name" value="NUA/TPR/MLP1-2-like_dom"/>
</dbReference>
<organism evidence="10 11">
    <name type="scientific">Mesocestoides corti</name>
    <name type="common">Flatworm</name>
    <dbReference type="NCBI Taxonomy" id="53468"/>
    <lineage>
        <taxon>Eukaryota</taxon>
        <taxon>Metazoa</taxon>
        <taxon>Spiralia</taxon>
        <taxon>Lophotrochozoa</taxon>
        <taxon>Platyhelminthes</taxon>
        <taxon>Cestoda</taxon>
        <taxon>Eucestoda</taxon>
        <taxon>Cyclophyllidea</taxon>
        <taxon>Mesocestoididae</taxon>
        <taxon>Mesocestoides</taxon>
    </lineage>
</organism>
<evidence type="ECO:0000256" key="2">
    <source>
        <dbReference type="ARBA" id="ARBA00005274"/>
    </source>
</evidence>
<dbReference type="OrthoDB" id="343070at2759"/>
<dbReference type="Proteomes" id="UP000267029">
    <property type="component" value="Unassembled WGS sequence"/>
</dbReference>
<evidence type="ECO:0000259" key="9">
    <source>
        <dbReference type="Pfam" id="PF25785"/>
    </source>
</evidence>
<feature type="domain" description="Nucleoprotein TPR/MLP1-2" evidence="8">
    <location>
        <begin position="1066"/>
        <end position="1189"/>
    </location>
</feature>
<dbReference type="Pfam" id="PF25785">
    <property type="entry name" value="TPR"/>
    <property type="match status" value="1"/>
</dbReference>
<protein>
    <recommendedName>
        <fullName evidence="3">Nucleoprotein TPR</fullName>
    </recommendedName>
</protein>
<dbReference type="Pfam" id="PF07926">
    <property type="entry name" value="TPR_MLP1_2"/>
    <property type="match status" value="1"/>
</dbReference>
<reference evidence="10 11" key="1">
    <citation type="submission" date="2018-10" db="EMBL/GenBank/DDBJ databases">
        <authorList>
            <consortium name="Pathogen Informatics"/>
        </authorList>
    </citation>
    <scope>NUCLEOTIDE SEQUENCE [LARGE SCALE GENOMIC DNA]</scope>
</reference>
<dbReference type="GO" id="GO:0017056">
    <property type="term" value="F:structural constituent of nuclear pore"/>
    <property type="evidence" value="ECO:0007669"/>
    <property type="project" value="TreeGrafter"/>
</dbReference>
<feature type="compositionally biased region" description="Polar residues" evidence="7">
    <location>
        <begin position="916"/>
        <end position="930"/>
    </location>
</feature>
<dbReference type="EMBL" id="UXSR01000256">
    <property type="protein sequence ID" value="VDD75825.1"/>
    <property type="molecule type" value="Genomic_DNA"/>
</dbReference>
<feature type="coiled-coil region" evidence="6">
    <location>
        <begin position="965"/>
        <end position="992"/>
    </location>
</feature>
<feature type="compositionally biased region" description="Low complexity" evidence="7">
    <location>
        <begin position="883"/>
        <end position="900"/>
    </location>
</feature>
<dbReference type="GO" id="GO:0006606">
    <property type="term" value="P:protein import into nucleus"/>
    <property type="evidence" value="ECO:0007669"/>
    <property type="project" value="InterPro"/>
</dbReference>
<feature type="coiled-coil region" evidence="6">
    <location>
        <begin position="391"/>
        <end position="418"/>
    </location>
</feature>
<keyword evidence="5" id="KW-0539">Nucleus</keyword>
<feature type="coiled-coil region" evidence="6">
    <location>
        <begin position="1251"/>
        <end position="1278"/>
    </location>
</feature>
<feature type="coiled-coil region" evidence="6">
    <location>
        <begin position="684"/>
        <end position="732"/>
    </location>
</feature>
<feature type="region of interest" description="Disordered" evidence="7">
    <location>
        <begin position="881"/>
        <end position="930"/>
    </location>
</feature>
<feature type="coiled-coil region" evidence="6">
    <location>
        <begin position="1122"/>
        <end position="1202"/>
    </location>
</feature>
<dbReference type="GO" id="GO:0006406">
    <property type="term" value="P:mRNA export from nucleus"/>
    <property type="evidence" value="ECO:0007669"/>
    <property type="project" value="TreeGrafter"/>
</dbReference>
<dbReference type="InterPro" id="IPR012929">
    <property type="entry name" value="Nucleoprot-TPR/MLP1-2_dom"/>
</dbReference>
<feature type="coiled-coil region" evidence="6">
    <location>
        <begin position="1573"/>
        <end position="1624"/>
    </location>
</feature>